<sequence length="151" mass="15289">MRSDVVAGESDDPTERLGIEVGQGTRHPDVEWQLVVMKTLLEDVPVDVLVEARRVRPSSVGDQELVCVAASGCPNEEVADVVPSPLAAGQPVVHVLLHDGVEGVAAFFGPGEEAGGAVDAGAGPFGDVCCGRSRAGAAPQAGQDAPADVGA</sequence>
<evidence type="ECO:0000313" key="1">
    <source>
        <dbReference type="EMBL" id="GAA5204888.1"/>
    </source>
</evidence>
<reference evidence="2" key="1">
    <citation type="journal article" date="2019" name="Int. J. Syst. Evol. Microbiol.">
        <title>The Global Catalogue of Microorganisms (GCM) 10K type strain sequencing project: providing services to taxonomists for standard genome sequencing and annotation.</title>
        <authorList>
            <consortium name="The Broad Institute Genomics Platform"/>
            <consortium name="The Broad Institute Genome Sequencing Center for Infectious Disease"/>
            <person name="Wu L."/>
            <person name="Ma J."/>
        </authorList>
    </citation>
    <scope>NUCLEOTIDE SEQUENCE [LARGE SCALE GENOMIC DNA]</scope>
    <source>
        <strain evidence="2">JCM 18306</strain>
    </source>
</reference>
<name>A0ABP9SVZ1_9ACTN</name>
<protein>
    <submittedName>
        <fullName evidence="1">Uncharacterized protein</fullName>
    </submittedName>
</protein>
<proteinExistence type="predicted"/>
<dbReference type="Proteomes" id="UP001499878">
    <property type="component" value="Unassembled WGS sequence"/>
</dbReference>
<evidence type="ECO:0000313" key="2">
    <source>
        <dbReference type="Proteomes" id="UP001499878"/>
    </source>
</evidence>
<dbReference type="EMBL" id="BAABJR010000002">
    <property type="protein sequence ID" value="GAA5204888.1"/>
    <property type="molecule type" value="Genomic_DNA"/>
</dbReference>
<keyword evidence="2" id="KW-1185">Reference proteome</keyword>
<accession>A0ABP9SVZ1</accession>
<organism evidence="1 2">
    <name type="scientific">Streptomyces thinghirensis</name>
    <dbReference type="NCBI Taxonomy" id="551547"/>
    <lineage>
        <taxon>Bacteria</taxon>
        <taxon>Bacillati</taxon>
        <taxon>Actinomycetota</taxon>
        <taxon>Actinomycetes</taxon>
        <taxon>Kitasatosporales</taxon>
        <taxon>Streptomycetaceae</taxon>
        <taxon>Streptomyces</taxon>
    </lineage>
</organism>
<gene>
    <name evidence="1" type="ORF">GCM10023323_09950</name>
</gene>
<comment type="caution">
    <text evidence="1">The sequence shown here is derived from an EMBL/GenBank/DDBJ whole genome shotgun (WGS) entry which is preliminary data.</text>
</comment>